<dbReference type="SUPFAM" id="SSF55729">
    <property type="entry name" value="Acyl-CoA N-acyltransferases (Nat)"/>
    <property type="match status" value="1"/>
</dbReference>
<evidence type="ECO:0000313" key="3">
    <source>
        <dbReference type="Proteomes" id="UP001177080"/>
    </source>
</evidence>
<dbReference type="InterPro" id="IPR016181">
    <property type="entry name" value="Acyl_CoA_acyltransferase"/>
</dbReference>
<proteinExistence type="predicted"/>
<dbReference type="RefSeq" id="WP_244761278.1">
    <property type="nucleotide sequence ID" value="NZ_JALJCJ010000003.1"/>
</dbReference>
<evidence type="ECO:0000259" key="1">
    <source>
        <dbReference type="PROSITE" id="PS51186"/>
    </source>
</evidence>
<protein>
    <submittedName>
        <fullName evidence="2">GNAT family N-acetyltransferase</fullName>
    </submittedName>
</protein>
<name>A0ABT8XCJ3_9HYPH</name>
<dbReference type="Proteomes" id="UP001177080">
    <property type="component" value="Unassembled WGS sequence"/>
</dbReference>
<dbReference type="EMBL" id="WHSC02000004">
    <property type="protein sequence ID" value="MDO6121343.1"/>
    <property type="molecule type" value="Genomic_DNA"/>
</dbReference>
<dbReference type="Gene3D" id="3.40.630.30">
    <property type="match status" value="1"/>
</dbReference>
<keyword evidence="3" id="KW-1185">Reference proteome</keyword>
<reference evidence="2" key="1">
    <citation type="submission" date="2022-04" db="EMBL/GenBank/DDBJ databases">
        <title>Shinella lacus sp. nov., a novel member of the genus Shinella from water.</title>
        <authorList>
            <person name="Deng Y."/>
        </authorList>
    </citation>
    <scope>NUCLEOTIDE SEQUENCE</scope>
    <source>
        <strain evidence="2">JCM 31239</strain>
    </source>
</reference>
<feature type="domain" description="N-acetyltransferase" evidence="1">
    <location>
        <begin position="29"/>
        <end position="166"/>
    </location>
</feature>
<accession>A0ABT8XCJ3</accession>
<gene>
    <name evidence="2" type="ORF">GB928_009145</name>
</gene>
<sequence>MRLLVTYMELREPLASRPALPVPAAHLSVQPERLSVEDYLLLYREIGTPLTWDSRLHMSQAALAAFLSAPSTVTLVLREAGRAIGLCEFDAADADEIELTHFGLVPAAYGRRIGPWLLDTALRTVWRETMRRIWLHTDTNDHPKAQATYRRAGFEIYKEQMEDFPD</sequence>
<organism evidence="2 3">
    <name type="scientific">Shinella curvata</name>
    <dbReference type="NCBI Taxonomy" id="1817964"/>
    <lineage>
        <taxon>Bacteria</taxon>
        <taxon>Pseudomonadati</taxon>
        <taxon>Pseudomonadota</taxon>
        <taxon>Alphaproteobacteria</taxon>
        <taxon>Hyphomicrobiales</taxon>
        <taxon>Rhizobiaceae</taxon>
        <taxon>Shinella</taxon>
    </lineage>
</organism>
<dbReference type="InterPro" id="IPR000182">
    <property type="entry name" value="GNAT_dom"/>
</dbReference>
<dbReference type="CDD" id="cd04301">
    <property type="entry name" value="NAT_SF"/>
    <property type="match status" value="1"/>
</dbReference>
<comment type="caution">
    <text evidence="2">The sequence shown here is derived from an EMBL/GenBank/DDBJ whole genome shotgun (WGS) entry which is preliminary data.</text>
</comment>
<dbReference type="PROSITE" id="PS51186">
    <property type="entry name" value="GNAT"/>
    <property type="match status" value="1"/>
</dbReference>
<evidence type="ECO:0000313" key="2">
    <source>
        <dbReference type="EMBL" id="MDO6121343.1"/>
    </source>
</evidence>
<dbReference type="Pfam" id="PF00583">
    <property type="entry name" value="Acetyltransf_1"/>
    <property type="match status" value="1"/>
</dbReference>